<dbReference type="Proteomes" id="UP000576393">
    <property type="component" value="Unassembled WGS sequence"/>
</dbReference>
<name>A0A852UVL8_9ACTN</name>
<dbReference type="Pfam" id="PF00535">
    <property type="entry name" value="Glycos_transf_2"/>
    <property type="match status" value="1"/>
</dbReference>
<reference evidence="6 7" key="1">
    <citation type="submission" date="2020-07" db="EMBL/GenBank/DDBJ databases">
        <title>Sequencing the genomes of 1000 actinobacteria strains.</title>
        <authorList>
            <person name="Klenk H.-P."/>
        </authorList>
    </citation>
    <scope>NUCLEOTIDE SEQUENCE [LARGE SCALE GENOMIC DNA]</scope>
    <source>
        <strain evidence="6 7">DSM 45763</strain>
    </source>
</reference>
<feature type="region of interest" description="Disordered" evidence="4">
    <location>
        <begin position="1"/>
        <end position="37"/>
    </location>
</feature>
<sequence>MRRSRPYPADEHMTEDQPAESAGAERRPRGDHGAAGRVTVVVATRNRRRDLERSLPRHEAPVILVDNGSTDGTPAFVRERFPHVEVVEAWRNLGAPGRDLGVRLARTPYVAFADDDSWWAPGALARAADVLDAHPRLAVLAGRVLVGPEERPDPTCHGMAASPLPAEPDLPGPSVLGFLACGAVVRRDAHLAAGGFDDVVFFFGEEERLALDLAAAGWGLAYVDDVVAHHHPSPSRDPEGRRALAVRNAVLTAVMRRPWPVVARAVLTAARGGPAGRRGLRDAARRLPRALARRRTPPWRVEAARASLDASPVGGAYPLPAGIWADRVAAARKCRVGEPAEGGNTIMANTPNPIDLQKHLSGVDYPAKRDDLVRVAREKGADDALVGTLEKIPDREYDGPNAVSKAVFGDD</sequence>
<dbReference type="Pfam" id="PF11387">
    <property type="entry name" value="DUF2795"/>
    <property type="match status" value="1"/>
</dbReference>
<gene>
    <name evidence="6" type="ORF">HDA43_003531</name>
</gene>
<evidence type="ECO:0000259" key="5">
    <source>
        <dbReference type="Pfam" id="PF00535"/>
    </source>
</evidence>
<evidence type="ECO:0000256" key="4">
    <source>
        <dbReference type="SAM" id="MobiDB-lite"/>
    </source>
</evidence>
<dbReference type="Gene3D" id="3.90.550.10">
    <property type="entry name" value="Spore Coat Polysaccharide Biosynthesis Protein SpsA, Chain A"/>
    <property type="match status" value="1"/>
</dbReference>
<comment type="similarity">
    <text evidence="1">Belongs to the glycosyltransferase 2 family.</text>
</comment>
<dbReference type="PANTHER" id="PTHR43685:SF5">
    <property type="entry name" value="GLYCOSYLTRANSFERASE EPSE-RELATED"/>
    <property type="match status" value="1"/>
</dbReference>
<organism evidence="6 7">
    <name type="scientific">Streptosporangium sandarakinum</name>
    <dbReference type="NCBI Taxonomy" id="1260955"/>
    <lineage>
        <taxon>Bacteria</taxon>
        <taxon>Bacillati</taxon>
        <taxon>Actinomycetota</taxon>
        <taxon>Actinomycetes</taxon>
        <taxon>Streptosporangiales</taxon>
        <taxon>Streptosporangiaceae</taxon>
        <taxon>Streptosporangium</taxon>
    </lineage>
</organism>
<dbReference type="EMBL" id="JACCCO010000001">
    <property type="protein sequence ID" value="NYF41372.1"/>
    <property type="molecule type" value="Genomic_DNA"/>
</dbReference>
<comment type="caution">
    <text evidence="6">The sequence shown here is derived from an EMBL/GenBank/DDBJ whole genome shotgun (WGS) entry which is preliminary data.</text>
</comment>
<evidence type="ECO:0000313" key="7">
    <source>
        <dbReference type="Proteomes" id="UP000576393"/>
    </source>
</evidence>
<dbReference type="GO" id="GO:0016757">
    <property type="term" value="F:glycosyltransferase activity"/>
    <property type="evidence" value="ECO:0007669"/>
    <property type="project" value="UniProtKB-KW"/>
</dbReference>
<dbReference type="InterPro" id="IPR001173">
    <property type="entry name" value="Glyco_trans_2-like"/>
</dbReference>
<keyword evidence="3 6" id="KW-0808">Transferase</keyword>
<accession>A0A852UVL8</accession>
<dbReference type="AlphaFoldDB" id="A0A852UVL8"/>
<dbReference type="RefSeq" id="WP_179822093.1">
    <property type="nucleotide sequence ID" value="NZ_JACCCO010000001.1"/>
</dbReference>
<dbReference type="PANTHER" id="PTHR43685">
    <property type="entry name" value="GLYCOSYLTRANSFERASE"/>
    <property type="match status" value="1"/>
</dbReference>
<protein>
    <submittedName>
        <fullName evidence="6">GT2 family glycosyltransferase</fullName>
    </submittedName>
</protein>
<dbReference type="InterPro" id="IPR050834">
    <property type="entry name" value="Glycosyltransf_2"/>
</dbReference>
<dbReference type="SUPFAM" id="SSF53448">
    <property type="entry name" value="Nucleotide-diphospho-sugar transferases"/>
    <property type="match status" value="1"/>
</dbReference>
<evidence type="ECO:0000256" key="2">
    <source>
        <dbReference type="ARBA" id="ARBA00022676"/>
    </source>
</evidence>
<feature type="compositionally biased region" description="Basic and acidic residues" evidence="4">
    <location>
        <begin position="23"/>
        <end position="34"/>
    </location>
</feature>
<keyword evidence="2" id="KW-0328">Glycosyltransferase</keyword>
<feature type="domain" description="Glycosyltransferase 2-like" evidence="5">
    <location>
        <begin position="40"/>
        <end position="190"/>
    </location>
</feature>
<evidence type="ECO:0000313" key="6">
    <source>
        <dbReference type="EMBL" id="NYF41372.1"/>
    </source>
</evidence>
<proteinExistence type="inferred from homology"/>
<keyword evidence="7" id="KW-1185">Reference proteome</keyword>
<evidence type="ECO:0000256" key="3">
    <source>
        <dbReference type="ARBA" id="ARBA00022679"/>
    </source>
</evidence>
<dbReference type="InterPro" id="IPR021527">
    <property type="entry name" value="DUF2795"/>
</dbReference>
<dbReference type="InterPro" id="IPR029044">
    <property type="entry name" value="Nucleotide-diphossugar_trans"/>
</dbReference>
<evidence type="ECO:0000256" key="1">
    <source>
        <dbReference type="ARBA" id="ARBA00006739"/>
    </source>
</evidence>